<organism evidence="2">
    <name type="scientific">Zooxanthella nutricula</name>
    <dbReference type="NCBI Taxonomy" id="1333877"/>
    <lineage>
        <taxon>Eukaryota</taxon>
        <taxon>Sar</taxon>
        <taxon>Alveolata</taxon>
        <taxon>Dinophyceae</taxon>
        <taxon>Peridiniales</taxon>
        <taxon>Peridiniales incertae sedis</taxon>
        <taxon>Zooxanthella</taxon>
    </lineage>
</organism>
<dbReference type="EMBL" id="HBGW01046759">
    <property type="protein sequence ID" value="CAD9575193.1"/>
    <property type="molecule type" value="Transcribed_RNA"/>
</dbReference>
<dbReference type="GO" id="GO:0004722">
    <property type="term" value="F:protein serine/threonine phosphatase activity"/>
    <property type="evidence" value="ECO:0007669"/>
    <property type="project" value="InterPro"/>
</dbReference>
<evidence type="ECO:0000259" key="1">
    <source>
        <dbReference type="PROSITE" id="PS51746"/>
    </source>
</evidence>
<dbReference type="Gene3D" id="3.60.40.10">
    <property type="entry name" value="PPM-type phosphatase domain"/>
    <property type="match status" value="1"/>
</dbReference>
<accession>A0A7S2KFB2</accession>
<dbReference type="PROSITE" id="PS51746">
    <property type="entry name" value="PPM_2"/>
    <property type="match status" value="1"/>
</dbReference>
<feature type="domain" description="PPM-type phosphatase" evidence="1">
    <location>
        <begin position="158"/>
        <end position="443"/>
    </location>
</feature>
<sequence>MGQANSAESASNCFCGNDSAFDVDQEVVDRVRLAREFAQRSEEDAVKYVSQGSNNDRISPTVIYEDQRRRRLSVSAQGGVAPTAVVIDALADDSPISAQGLTGVFNKQNLGSKRAVSLCSKTETAGGRRASFKEKDGEVTCPPGQDDETSVQWLSELGLAWACKKGMKPDSPNQDSFSILAVEDTFILIGVYDGHGPRGHDVSQFARVNMVRNFLAHPARLADPEAALLAAFSECQEQIIRSLPRTTCGDSGTTCTMAYLDLAKKRLTVAHVGDARAAFCKQRRAGGRCETEDLTIDHKPDLEVERRRIESANPPGRVIFDGYVNYRVFAQNGMYPGLNMSRALGDVIAHEQAGLTAVPDVRTVDLGQAFEGGMYSEVLLVVCTDGVWEFIESQQVAEMALEAVSIGGPNASVNRLATEAWDQWMTDSHGEVCDDITAVCLRLPVQQSPGK</sequence>
<dbReference type="Pfam" id="PF00481">
    <property type="entry name" value="PP2C"/>
    <property type="match status" value="1"/>
</dbReference>
<dbReference type="InterPro" id="IPR036457">
    <property type="entry name" value="PPM-type-like_dom_sf"/>
</dbReference>
<name>A0A7S2KFB2_9DINO</name>
<dbReference type="InterPro" id="IPR015655">
    <property type="entry name" value="PP2C"/>
</dbReference>
<protein>
    <recommendedName>
        <fullName evidence="1">PPM-type phosphatase domain-containing protein</fullName>
    </recommendedName>
</protein>
<proteinExistence type="predicted"/>
<dbReference type="SMART" id="SM00332">
    <property type="entry name" value="PP2Cc"/>
    <property type="match status" value="1"/>
</dbReference>
<dbReference type="PANTHER" id="PTHR47992">
    <property type="entry name" value="PROTEIN PHOSPHATASE"/>
    <property type="match status" value="1"/>
</dbReference>
<dbReference type="AlphaFoldDB" id="A0A7S2KFB2"/>
<gene>
    <name evidence="2" type="ORF">BRAN1462_LOCUS29778</name>
</gene>
<dbReference type="InterPro" id="IPR001932">
    <property type="entry name" value="PPM-type_phosphatase-like_dom"/>
</dbReference>
<dbReference type="CDD" id="cd00143">
    <property type="entry name" value="PP2Cc"/>
    <property type="match status" value="1"/>
</dbReference>
<evidence type="ECO:0000313" key="2">
    <source>
        <dbReference type="EMBL" id="CAD9575193.1"/>
    </source>
</evidence>
<reference evidence="2" key="1">
    <citation type="submission" date="2021-01" db="EMBL/GenBank/DDBJ databases">
        <authorList>
            <person name="Corre E."/>
            <person name="Pelletier E."/>
            <person name="Niang G."/>
            <person name="Scheremetjew M."/>
            <person name="Finn R."/>
            <person name="Kale V."/>
            <person name="Holt S."/>
            <person name="Cochrane G."/>
            <person name="Meng A."/>
            <person name="Brown T."/>
            <person name="Cohen L."/>
        </authorList>
    </citation>
    <scope>NUCLEOTIDE SEQUENCE</scope>
    <source>
        <strain evidence="2">RCC3387</strain>
    </source>
</reference>
<dbReference type="SUPFAM" id="SSF81606">
    <property type="entry name" value="PP2C-like"/>
    <property type="match status" value="1"/>
</dbReference>